<organism evidence="1 2">
    <name type="scientific">Lactuca sativa</name>
    <name type="common">Garden lettuce</name>
    <dbReference type="NCBI Taxonomy" id="4236"/>
    <lineage>
        <taxon>Eukaryota</taxon>
        <taxon>Viridiplantae</taxon>
        <taxon>Streptophyta</taxon>
        <taxon>Embryophyta</taxon>
        <taxon>Tracheophyta</taxon>
        <taxon>Spermatophyta</taxon>
        <taxon>Magnoliopsida</taxon>
        <taxon>eudicotyledons</taxon>
        <taxon>Gunneridae</taxon>
        <taxon>Pentapetalae</taxon>
        <taxon>asterids</taxon>
        <taxon>campanulids</taxon>
        <taxon>Asterales</taxon>
        <taxon>Asteraceae</taxon>
        <taxon>Cichorioideae</taxon>
        <taxon>Cichorieae</taxon>
        <taxon>Lactucinae</taxon>
        <taxon>Lactuca</taxon>
    </lineage>
</organism>
<proteinExistence type="predicted"/>
<keyword evidence="2" id="KW-1185">Reference proteome</keyword>
<dbReference type="PANTHER" id="PTHR31973:SF187">
    <property type="entry name" value="MUTATOR TRANSPOSASE MUDRA PROTEIN"/>
    <property type="match status" value="1"/>
</dbReference>
<reference evidence="1 2" key="1">
    <citation type="journal article" date="2017" name="Nat. Commun.">
        <title>Genome assembly with in vitro proximity ligation data and whole-genome triplication in lettuce.</title>
        <authorList>
            <person name="Reyes-Chin-Wo S."/>
            <person name="Wang Z."/>
            <person name="Yang X."/>
            <person name="Kozik A."/>
            <person name="Arikit S."/>
            <person name="Song C."/>
            <person name="Xia L."/>
            <person name="Froenicke L."/>
            <person name="Lavelle D.O."/>
            <person name="Truco M.J."/>
            <person name="Xia R."/>
            <person name="Zhu S."/>
            <person name="Xu C."/>
            <person name="Xu H."/>
            <person name="Xu X."/>
            <person name="Cox K."/>
            <person name="Korf I."/>
            <person name="Meyers B.C."/>
            <person name="Michelmore R.W."/>
        </authorList>
    </citation>
    <scope>NUCLEOTIDE SEQUENCE [LARGE SCALE GENOMIC DNA]</scope>
    <source>
        <strain evidence="2">cv. Salinas</strain>
        <tissue evidence="1">Seedlings</tissue>
    </source>
</reference>
<dbReference type="PANTHER" id="PTHR31973">
    <property type="entry name" value="POLYPROTEIN, PUTATIVE-RELATED"/>
    <property type="match status" value="1"/>
</dbReference>
<dbReference type="EMBL" id="NBSK02000008">
    <property type="protein sequence ID" value="KAJ0192861.1"/>
    <property type="molecule type" value="Genomic_DNA"/>
</dbReference>
<evidence type="ECO:0000313" key="1">
    <source>
        <dbReference type="EMBL" id="KAJ0192861.1"/>
    </source>
</evidence>
<gene>
    <name evidence="1" type="ORF">LSAT_V11C800449760</name>
</gene>
<comment type="caution">
    <text evidence="1">The sequence shown here is derived from an EMBL/GenBank/DDBJ whole genome shotgun (WGS) entry which is preliminary data.</text>
</comment>
<dbReference type="Proteomes" id="UP000235145">
    <property type="component" value="Unassembled WGS sequence"/>
</dbReference>
<protein>
    <submittedName>
        <fullName evidence="1">Uncharacterized protein</fullName>
    </submittedName>
</protein>
<dbReference type="AlphaFoldDB" id="A0A9R1WYY6"/>
<evidence type="ECO:0000313" key="2">
    <source>
        <dbReference type="Proteomes" id="UP000235145"/>
    </source>
</evidence>
<accession>A0A9R1WYY6</accession>
<name>A0A9R1WYY6_LACSA</name>
<sequence>MSSWCINQSKWKELFSHVLDLFQSIKKVIGLDGCFLKEQVEGELLTSSGRDANNQGLFESVKDILPHVDHRQYARQIYVNFKKDYIGLEFKKLFWATTMNCVEGDFKRHIDAIRKLNPSAYDNLMSKEPQTWCIAYMSVRYVCEVVENGILE</sequence>